<dbReference type="FunFam" id="3.30.40.10:FF:000045">
    <property type="entry name" value="RING finger protein 113A"/>
    <property type="match status" value="1"/>
</dbReference>
<accession>W8C1K0</accession>
<dbReference type="GO" id="GO:0008270">
    <property type="term" value="F:zinc ion binding"/>
    <property type="evidence" value="ECO:0007669"/>
    <property type="project" value="UniProtKB-KW"/>
</dbReference>
<feature type="domain" description="RING-type" evidence="6">
    <location>
        <begin position="260"/>
        <end position="298"/>
    </location>
</feature>
<dbReference type="SMART" id="SM00184">
    <property type="entry name" value="RING"/>
    <property type="match status" value="1"/>
</dbReference>
<evidence type="ECO:0000256" key="5">
    <source>
        <dbReference type="SAM" id="MobiDB-lite"/>
    </source>
</evidence>
<dbReference type="GO" id="GO:0005684">
    <property type="term" value="C:U2-type spliceosomal complex"/>
    <property type="evidence" value="ECO:0007669"/>
    <property type="project" value="TreeGrafter"/>
</dbReference>
<keyword evidence="2 4" id="KW-0863">Zinc-finger</keyword>
<dbReference type="PROSITE" id="PS50103">
    <property type="entry name" value="ZF_C3H1"/>
    <property type="match status" value="1"/>
</dbReference>
<evidence type="ECO:0000313" key="9">
    <source>
        <dbReference type="EMBL" id="JAC05673.1"/>
    </source>
</evidence>
<dbReference type="InterPro" id="IPR013083">
    <property type="entry name" value="Znf_RING/FYVE/PHD"/>
</dbReference>
<evidence type="ECO:0000256" key="3">
    <source>
        <dbReference type="ARBA" id="ARBA00022833"/>
    </source>
</evidence>
<evidence type="ECO:0000256" key="2">
    <source>
        <dbReference type="ARBA" id="ARBA00022771"/>
    </source>
</evidence>
<dbReference type="OrthoDB" id="25761at2759"/>
<dbReference type="CDD" id="cd16539">
    <property type="entry name" value="RING-HC_RNF113A_B"/>
    <property type="match status" value="1"/>
</dbReference>
<name>W8C1K0_CERCA</name>
<dbReference type="InterPro" id="IPR001841">
    <property type="entry name" value="Znf_RING"/>
</dbReference>
<protein>
    <submittedName>
        <fullName evidence="8">(Mediterranean fruit fly) hypothetical protein</fullName>
    </submittedName>
    <submittedName>
        <fullName evidence="9">RING finger protein 113A</fullName>
    </submittedName>
</protein>
<proteinExistence type="evidence at transcript level"/>
<dbReference type="Pfam" id="PF13923">
    <property type="entry name" value="zf-C3HC4_2"/>
    <property type="match status" value="1"/>
</dbReference>
<dbReference type="SUPFAM" id="SSF57850">
    <property type="entry name" value="RING/U-box"/>
    <property type="match status" value="1"/>
</dbReference>
<dbReference type="EMBL" id="CAJHJT010000001">
    <property type="protein sequence ID" value="CAD6991716.1"/>
    <property type="molecule type" value="Genomic_DNA"/>
</dbReference>
<dbReference type="InterPro" id="IPR036855">
    <property type="entry name" value="Znf_CCCH_sf"/>
</dbReference>
<dbReference type="PROSITE" id="PS50089">
    <property type="entry name" value="ZF_RING_2"/>
    <property type="match status" value="1"/>
</dbReference>
<evidence type="ECO:0000259" key="7">
    <source>
        <dbReference type="PROSITE" id="PS50103"/>
    </source>
</evidence>
<dbReference type="AlphaFoldDB" id="W8C1K0"/>
<dbReference type="Pfam" id="PF00642">
    <property type="entry name" value="zf-CCCH"/>
    <property type="match status" value="1"/>
</dbReference>
<evidence type="ECO:0000256" key="1">
    <source>
        <dbReference type="ARBA" id="ARBA00022723"/>
    </source>
</evidence>
<organism evidence="9">
    <name type="scientific">Ceratitis capitata</name>
    <name type="common">Mediterranean fruit fly</name>
    <name type="synonym">Tephritis capitata</name>
    <dbReference type="NCBI Taxonomy" id="7213"/>
    <lineage>
        <taxon>Eukaryota</taxon>
        <taxon>Metazoa</taxon>
        <taxon>Ecdysozoa</taxon>
        <taxon>Arthropoda</taxon>
        <taxon>Hexapoda</taxon>
        <taxon>Insecta</taxon>
        <taxon>Pterygota</taxon>
        <taxon>Neoptera</taxon>
        <taxon>Endopterygota</taxon>
        <taxon>Diptera</taxon>
        <taxon>Brachycera</taxon>
        <taxon>Muscomorpha</taxon>
        <taxon>Tephritoidea</taxon>
        <taxon>Tephritidae</taxon>
        <taxon>Ceratitis</taxon>
        <taxon>Ceratitis</taxon>
    </lineage>
</organism>
<feature type="compositionally biased region" description="Basic residues" evidence="5">
    <location>
        <begin position="14"/>
        <end position="29"/>
    </location>
</feature>
<feature type="zinc finger region" description="C3H1-type" evidence="4">
    <location>
        <begin position="190"/>
        <end position="218"/>
    </location>
</feature>
<feature type="region of interest" description="Disordered" evidence="5">
    <location>
        <begin position="1"/>
        <end position="113"/>
    </location>
</feature>
<feature type="compositionally biased region" description="Low complexity" evidence="5">
    <location>
        <begin position="30"/>
        <end position="42"/>
    </location>
</feature>
<gene>
    <name evidence="9" type="primary">R113A</name>
    <name evidence="8" type="ORF">CCAP1982_LOCUS629</name>
</gene>
<dbReference type="PROSITE" id="PS00518">
    <property type="entry name" value="ZF_RING_1"/>
    <property type="match status" value="1"/>
</dbReference>
<dbReference type="InterPro" id="IPR017907">
    <property type="entry name" value="Znf_RING_CS"/>
</dbReference>
<feature type="compositionally biased region" description="Polar residues" evidence="5">
    <location>
        <begin position="1"/>
        <end position="11"/>
    </location>
</feature>
<dbReference type="Proteomes" id="UP000606786">
    <property type="component" value="Unassembled WGS sequence"/>
</dbReference>
<keyword evidence="10" id="KW-1185">Reference proteome</keyword>
<evidence type="ECO:0000256" key="4">
    <source>
        <dbReference type="PROSITE-ProRule" id="PRU00723"/>
    </source>
</evidence>
<evidence type="ECO:0000313" key="10">
    <source>
        <dbReference type="Proteomes" id="UP000606786"/>
    </source>
</evidence>
<dbReference type="KEGG" id="ccat:101460165"/>
<dbReference type="EMBL" id="GAMC01000883">
    <property type="protein sequence ID" value="JAC05673.1"/>
    <property type="molecule type" value="mRNA"/>
</dbReference>
<reference evidence="9" key="2">
    <citation type="journal article" date="2014" name="BMC Genomics">
        <title>A genomic perspective to assessing quality of mass-reared SIT flies used in Mediterranean fruit fly (Ceratitis capitata) eradication in California.</title>
        <authorList>
            <person name="Calla B."/>
            <person name="Hall B."/>
            <person name="Hou S."/>
            <person name="Geib S.M."/>
        </authorList>
    </citation>
    <scope>NUCLEOTIDE SEQUENCE</scope>
</reference>
<sequence>MSEGASSSTSAFGFKKRNIRNQTSLRRKQSSSSESGKSSEGENISAVVRGDNHRKRLNPNFQSTKQIAHKRERKDETSSSSSNEDDDNKVTVSYRSKKSALPSGPQDQGATSINETDTAQDRDAQALHEKSLQINKELEGKADDKVYRGINNYAQYYKKEGTAQGNASSGMVRKGPMRAPAHLRATVRWDYQPDICKDYKETGYCGFGDSCKFLHDRSDYKAGWQLELDHAAQQRGEIESDEDDAKYEIHSDEETLPFKCFICRNSFENPVVTKCKHYFCEKCALENYKKSQRCFVCSQQTNGIFNPAKELIARLKNEHEGGQCPSSDSE</sequence>
<evidence type="ECO:0000259" key="6">
    <source>
        <dbReference type="PROSITE" id="PS50089"/>
    </source>
</evidence>
<dbReference type="InterPro" id="IPR039971">
    <property type="entry name" value="CWC24-like"/>
</dbReference>
<reference evidence="8" key="3">
    <citation type="submission" date="2020-11" db="EMBL/GenBank/DDBJ databases">
        <authorList>
            <person name="Whitehead M."/>
        </authorList>
    </citation>
    <scope>NUCLEOTIDE SEQUENCE</scope>
    <source>
        <strain evidence="8">EGII</strain>
    </source>
</reference>
<evidence type="ECO:0000313" key="8">
    <source>
        <dbReference type="EMBL" id="CAD6991716.1"/>
    </source>
</evidence>
<feature type="domain" description="C3H1-type" evidence="7">
    <location>
        <begin position="190"/>
        <end position="218"/>
    </location>
</feature>
<dbReference type="Gene3D" id="3.30.40.10">
    <property type="entry name" value="Zinc/RING finger domain, C3HC4 (zinc finger)"/>
    <property type="match status" value="1"/>
</dbReference>
<keyword evidence="1 4" id="KW-0479">Metal-binding</keyword>
<dbReference type="PANTHER" id="PTHR12930:SF0">
    <property type="entry name" value="RING FINGER PROTEIN 113B"/>
    <property type="match status" value="1"/>
</dbReference>
<keyword evidence="3 4" id="KW-0862">Zinc</keyword>
<dbReference type="SUPFAM" id="SSF90229">
    <property type="entry name" value="CCCH zinc finger"/>
    <property type="match status" value="1"/>
</dbReference>
<dbReference type="InterPro" id="IPR000571">
    <property type="entry name" value="Znf_CCCH"/>
</dbReference>
<dbReference type="SMART" id="SM00356">
    <property type="entry name" value="ZnF_C3H1"/>
    <property type="match status" value="1"/>
</dbReference>
<dbReference type="PANTHER" id="PTHR12930">
    <property type="entry name" value="ZINC FINGER PROTEIN 183"/>
    <property type="match status" value="1"/>
</dbReference>
<dbReference type="Gene3D" id="4.10.1000.10">
    <property type="entry name" value="Zinc finger, CCCH-type"/>
    <property type="match status" value="1"/>
</dbReference>
<dbReference type="GO" id="GO:0034247">
    <property type="term" value="P:snoRNA splicing"/>
    <property type="evidence" value="ECO:0007669"/>
    <property type="project" value="TreeGrafter"/>
</dbReference>
<reference evidence="9" key="1">
    <citation type="submission" date="2013-07" db="EMBL/GenBank/DDBJ databases">
        <authorList>
            <person name="Geib S."/>
        </authorList>
    </citation>
    <scope>NUCLEOTIDE SEQUENCE</scope>
</reference>